<comment type="caution">
    <text evidence="2">The sequence shown here is derived from an EMBL/GenBank/DDBJ whole genome shotgun (WGS) entry which is preliminary data.</text>
</comment>
<dbReference type="EMBL" id="DSGB01000006">
    <property type="protein sequence ID" value="HER96523.1"/>
    <property type="molecule type" value="Genomic_DNA"/>
</dbReference>
<sequence>MMRHFITWLALWFFGAVGTVAQVAVPPQLIRPIQGAQLPSPLVQFEWTPSSPSAPGLVYRLTVKPRYQGQSPTQAMASNPVSLQVDVPGTSYQTSLSEANALGADAAAPNYAGHVWHVQALLNGLPYGDNQGFSQIEGFSVPAMAVDPVKPPYAGLIWELPYTALIDGGAELTYDLPANVGDTLIMIVRVRVPQKLTEDTLALLQDTSNASPSARYTGYVLNQAVASGAGRASGKTLGAVTRQAPPQGQGRGPVIPIRPSDVGLPEFRTSPGDALDYYAGGFYLYGRPGDTLVTDKEQEKRSYYAGGFYLYGGPGDTLVTDKEQETRSRYTGGYYVYGGPGDTLVTDKEQEKRSYYAGGFYLYGGPGDTLVTDKEQETRSRYTGGFFVYTIPGNGEPPTYAGYARITPSLLETRETDFYSVISKQASVRVPVPEGSTTDFVSILKPAPKDTSKVKIKTVLPPMEPYWWRQRSDTLTVPHTIFNPPDEILQGGLPLRQIAYNAGKEGAIIVERTGKAYVAGHFVPRNILLPICPIAVQESDAFPEPLSDILVAVDEESGAIEYRWLVLRRELRQIQAVVRLDCERDFYPIK</sequence>
<gene>
    <name evidence="2" type="ORF">ENO59_08415</name>
</gene>
<proteinExistence type="predicted"/>
<dbReference type="AlphaFoldDB" id="A0A7V2B1G1"/>
<organism evidence="2">
    <name type="scientific">Rhodothermus marinus</name>
    <name type="common">Rhodothermus obamensis</name>
    <dbReference type="NCBI Taxonomy" id="29549"/>
    <lineage>
        <taxon>Bacteria</taxon>
        <taxon>Pseudomonadati</taxon>
        <taxon>Rhodothermota</taxon>
        <taxon>Rhodothermia</taxon>
        <taxon>Rhodothermales</taxon>
        <taxon>Rhodothermaceae</taxon>
        <taxon>Rhodothermus</taxon>
    </lineage>
</organism>
<evidence type="ECO:0000256" key="1">
    <source>
        <dbReference type="SAM" id="MobiDB-lite"/>
    </source>
</evidence>
<reference evidence="2" key="1">
    <citation type="journal article" date="2020" name="mSystems">
        <title>Genome- and Community-Level Interaction Insights into Carbon Utilization and Element Cycling Functions of Hydrothermarchaeota in Hydrothermal Sediment.</title>
        <authorList>
            <person name="Zhou Z."/>
            <person name="Liu Y."/>
            <person name="Xu W."/>
            <person name="Pan J."/>
            <person name="Luo Z.H."/>
            <person name="Li M."/>
        </authorList>
    </citation>
    <scope>NUCLEOTIDE SEQUENCE [LARGE SCALE GENOMIC DNA]</scope>
    <source>
        <strain evidence="2">SpSt-143</strain>
    </source>
</reference>
<name>A0A7V2B1G1_RHOMR</name>
<feature type="region of interest" description="Disordered" evidence="1">
    <location>
        <begin position="236"/>
        <end position="256"/>
    </location>
</feature>
<accession>A0A7V2B1G1</accession>
<evidence type="ECO:0000313" key="2">
    <source>
        <dbReference type="EMBL" id="HER96523.1"/>
    </source>
</evidence>
<protein>
    <submittedName>
        <fullName evidence="2">Uncharacterized protein</fullName>
    </submittedName>
</protein>